<dbReference type="Proteomes" id="UP001151699">
    <property type="component" value="Chromosome X"/>
</dbReference>
<dbReference type="OrthoDB" id="278300at2759"/>
<keyword evidence="3" id="KW-0489">Methyltransferase</keyword>
<feature type="domain" description="SAM-dependent MTase TRM10-type" evidence="10">
    <location>
        <begin position="446"/>
        <end position="636"/>
    </location>
</feature>
<evidence type="ECO:0000313" key="12">
    <source>
        <dbReference type="Proteomes" id="UP001151699"/>
    </source>
</evidence>
<evidence type="ECO:0000313" key="11">
    <source>
        <dbReference type="EMBL" id="KAJ6638578.1"/>
    </source>
</evidence>
<dbReference type="Gene3D" id="3.30.160.70">
    <property type="entry name" value="Methylated DNA-protein cysteine methyltransferase domain"/>
    <property type="match status" value="1"/>
</dbReference>
<evidence type="ECO:0000256" key="7">
    <source>
        <dbReference type="ARBA" id="ARBA00023002"/>
    </source>
</evidence>
<keyword evidence="7" id="KW-0560">Oxidoreductase</keyword>
<feature type="non-terminal residue" evidence="11">
    <location>
        <position position="1"/>
    </location>
</feature>
<keyword evidence="12" id="KW-1185">Reference proteome</keyword>
<dbReference type="GO" id="GO:0003908">
    <property type="term" value="F:methylated-DNA-[protein]-cysteine S-methyltransferase activity"/>
    <property type="evidence" value="ECO:0007669"/>
    <property type="project" value="InterPro"/>
</dbReference>
<dbReference type="InterPro" id="IPR002347">
    <property type="entry name" value="SDR_fam"/>
</dbReference>
<evidence type="ECO:0000256" key="1">
    <source>
        <dbReference type="ARBA" id="ARBA00006484"/>
    </source>
</evidence>
<dbReference type="PROSITE" id="PS00061">
    <property type="entry name" value="ADH_SHORT"/>
    <property type="match status" value="1"/>
</dbReference>
<gene>
    <name evidence="11" type="primary">SDR-1_6</name>
    <name evidence="11" type="ORF">Bhyg_11315</name>
</gene>
<comment type="similarity">
    <text evidence="1">Belongs to the short-chain dehydrogenases/reductases (SDR) family.</text>
</comment>
<dbReference type="FunFam" id="3.40.1280.30:FF:000001">
    <property type="entry name" value="tRNA methyltransferase 10 homolog A"/>
    <property type="match status" value="1"/>
</dbReference>
<feature type="region of interest" description="Disordered" evidence="9">
    <location>
        <begin position="408"/>
        <end position="431"/>
    </location>
</feature>
<dbReference type="CDD" id="cd18101">
    <property type="entry name" value="Trm10euk_A"/>
    <property type="match status" value="1"/>
</dbReference>
<proteinExistence type="inferred from homology"/>
<dbReference type="Pfam" id="PF00106">
    <property type="entry name" value="adh_short"/>
    <property type="match status" value="1"/>
</dbReference>
<dbReference type="CDD" id="cd06445">
    <property type="entry name" value="ATase"/>
    <property type="match status" value="1"/>
</dbReference>
<protein>
    <recommendedName>
        <fullName evidence="2">tRNA (guanine(9)-N(1))-methyltransferase</fullName>
        <ecNumber evidence="2">2.1.1.221</ecNumber>
    </recommendedName>
</protein>
<dbReference type="InterPro" id="IPR036217">
    <property type="entry name" value="MethylDNA_cys_MeTrfase_DNAb"/>
</dbReference>
<dbReference type="PRINTS" id="PR00080">
    <property type="entry name" value="SDRFAMILY"/>
</dbReference>
<dbReference type="SUPFAM" id="SSF46767">
    <property type="entry name" value="Methylated DNA-protein cysteine methyltransferase, C-terminal domain"/>
    <property type="match status" value="1"/>
</dbReference>
<dbReference type="Pfam" id="PF01035">
    <property type="entry name" value="DNA_binding_1"/>
    <property type="match status" value="1"/>
</dbReference>
<dbReference type="EMBL" id="WJQU01000003">
    <property type="protein sequence ID" value="KAJ6638578.1"/>
    <property type="molecule type" value="Genomic_DNA"/>
</dbReference>
<name>A0A9Q0S034_9DIPT</name>
<dbReference type="PANTHER" id="PTHR43115:SF4">
    <property type="entry name" value="DEHYDROGENASE_REDUCTASE SDR FAMILY MEMBER 11"/>
    <property type="match status" value="1"/>
</dbReference>
<dbReference type="PANTHER" id="PTHR43115">
    <property type="entry name" value="DEHYDROGENASE/REDUCTASE SDR FAMILY MEMBER 11"/>
    <property type="match status" value="1"/>
</dbReference>
<accession>A0A9Q0S034</accession>
<dbReference type="Gene3D" id="3.40.1280.30">
    <property type="match status" value="1"/>
</dbReference>
<dbReference type="Gene3D" id="3.40.50.720">
    <property type="entry name" value="NAD(P)-binding Rossmann-like Domain"/>
    <property type="match status" value="1"/>
</dbReference>
<dbReference type="GO" id="GO:0032259">
    <property type="term" value="P:methylation"/>
    <property type="evidence" value="ECO:0007669"/>
    <property type="project" value="UniProtKB-KW"/>
</dbReference>
<keyword evidence="6" id="KW-0227">DNA damage</keyword>
<dbReference type="GO" id="GO:0052905">
    <property type="term" value="F:tRNA (guanosine(9)-N1)-methyltransferase activity"/>
    <property type="evidence" value="ECO:0007669"/>
    <property type="project" value="UniProtKB-EC"/>
</dbReference>
<dbReference type="AlphaFoldDB" id="A0A9Q0S034"/>
<evidence type="ECO:0000256" key="8">
    <source>
        <dbReference type="ARBA" id="ARBA00048434"/>
    </source>
</evidence>
<dbReference type="InterPro" id="IPR028564">
    <property type="entry name" value="MT_TRM10-typ"/>
</dbReference>
<keyword evidence="5" id="KW-0949">S-adenosyl-L-methionine</keyword>
<evidence type="ECO:0000256" key="6">
    <source>
        <dbReference type="ARBA" id="ARBA00022763"/>
    </source>
</evidence>
<sequence>ENSQNNNELCAATIDTPIGELITLGSSKHIYLLQILHIESISLQLKRLTDQTKSYITCGRTKPIELLERELKEYFNGSLKVFTTPIQMVGTTFQIRVWNGLRNIPFGEQISYAQLAENVKAAGPKSSASAPVRAVGTANGANRMIIIIPCHRLKMDRWINKIAVVTGASSGIGAAIAMDLVKAGIHVVGLARRVERVIELQQQIPSTCNGKLYAVRCDITIESDIKSAFNWVEKTLGGVDILVNNAGIMNQVNLVDENNSDAIRSTIETNLMGPAICTREAFHSMRKRGIDGHIFMINSTSGHKVYYLVGQTASMNIYPTTKFGITAMTEVLRQEFQSFGTKIKITSISPGATKTEIFTQEILDKFPGLPLLQSEDVSAALMYALGTPPHVQVHELTIRPKNIPLCNENLQMGDDTEDQPPSPISKKPKLSDDHLIDKDTLTEVALKRNRMDDSPNPYTVAVDLDFDDLMSDRDICKCAKQLLWVYTINRKSPMPLHLHYTGLKPGGAIQQTLQRNDGYQNWDIKITENSFMTTFNPEKIVYLTSDSDNVLTELDKESVYIIGGLVDHNHHKGLCLKRAEEKGLRTARLPLAEHISIKTRAVLTIVHVFDILLKVSQGQSWQNALIDVLPSRKGAKPIEESVKESGNS</sequence>
<dbReference type="SUPFAM" id="SSF53155">
    <property type="entry name" value="Methylated DNA-protein cysteine methyltransferase domain"/>
    <property type="match status" value="1"/>
</dbReference>
<organism evidence="11 12">
    <name type="scientific">Pseudolycoriella hygida</name>
    <dbReference type="NCBI Taxonomy" id="35572"/>
    <lineage>
        <taxon>Eukaryota</taxon>
        <taxon>Metazoa</taxon>
        <taxon>Ecdysozoa</taxon>
        <taxon>Arthropoda</taxon>
        <taxon>Hexapoda</taxon>
        <taxon>Insecta</taxon>
        <taxon>Pterygota</taxon>
        <taxon>Neoptera</taxon>
        <taxon>Endopterygota</taxon>
        <taxon>Diptera</taxon>
        <taxon>Nematocera</taxon>
        <taxon>Sciaroidea</taxon>
        <taxon>Sciaridae</taxon>
        <taxon>Pseudolycoriella</taxon>
    </lineage>
</organism>
<evidence type="ECO:0000256" key="2">
    <source>
        <dbReference type="ARBA" id="ARBA00012797"/>
    </source>
</evidence>
<dbReference type="SUPFAM" id="SSF51735">
    <property type="entry name" value="NAD(P)-binding Rossmann-fold domains"/>
    <property type="match status" value="1"/>
</dbReference>
<dbReference type="InterPro" id="IPR020904">
    <property type="entry name" value="Sc_DH/Rdtase_CS"/>
</dbReference>
<dbReference type="PROSITE" id="PS51675">
    <property type="entry name" value="SAM_MT_TRM10"/>
    <property type="match status" value="1"/>
</dbReference>
<reference evidence="11" key="1">
    <citation type="submission" date="2022-07" db="EMBL/GenBank/DDBJ databases">
        <authorList>
            <person name="Trinca V."/>
            <person name="Uliana J.V.C."/>
            <person name="Torres T.T."/>
            <person name="Ward R.J."/>
            <person name="Monesi N."/>
        </authorList>
    </citation>
    <scope>NUCLEOTIDE SEQUENCE</scope>
    <source>
        <strain evidence="11">HSMRA1968</strain>
        <tissue evidence="11">Whole embryos</tissue>
    </source>
</reference>
<dbReference type="EC" id="2.1.1.221" evidence="2"/>
<evidence type="ECO:0000256" key="4">
    <source>
        <dbReference type="ARBA" id="ARBA00022679"/>
    </source>
</evidence>
<comment type="caution">
    <text evidence="11">The sequence shown here is derived from an EMBL/GenBank/DDBJ whole genome shotgun (WGS) entry which is preliminary data.</text>
</comment>
<dbReference type="Gene3D" id="1.10.10.10">
    <property type="entry name" value="Winged helix-like DNA-binding domain superfamily/Winged helix DNA-binding domain"/>
    <property type="match status" value="1"/>
</dbReference>
<dbReference type="InterPro" id="IPR036631">
    <property type="entry name" value="MGMT_N_sf"/>
</dbReference>
<dbReference type="InterPro" id="IPR036291">
    <property type="entry name" value="NAD(P)-bd_dom_sf"/>
</dbReference>
<evidence type="ECO:0000256" key="5">
    <source>
        <dbReference type="ARBA" id="ARBA00022691"/>
    </source>
</evidence>
<dbReference type="NCBIfam" id="TIGR00589">
    <property type="entry name" value="ogt"/>
    <property type="match status" value="1"/>
</dbReference>
<comment type="catalytic activity">
    <reaction evidence="8">
        <text>guanosine(9) in tRNA + S-adenosyl-L-methionine = N(1)-methylguanosine(9) in tRNA + S-adenosyl-L-homocysteine + H(+)</text>
        <dbReference type="Rhea" id="RHEA:43156"/>
        <dbReference type="Rhea" id="RHEA-COMP:10367"/>
        <dbReference type="Rhea" id="RHEA-COMP:10368"/>
        <dbReference type="ChEBI" id="CHEBI:15378"/>
        <dbReference type="ChEBI" id="CHEBI:57856"/>
        <dbReference type="ChEBI" id="CHEBI:59789"/>
        <dbReference type="ChEBI" id="CHEBI:73542"/>
        <dbReference type="ChEBI" id="CHEBI:74269"/>
        <dbReference type="EC" id="2.1.1.221"/>
    </reaction>
</comment>
<evidence type="ECO:0000259" key="10">
    <source>
        <dbReference type="PROSITE" id="PS51675"/>
    </source>
</evidence>
<dbReference type="InterPro" id="IPR036388">
    <property type="entry name" value="WH-like_DNA-bd_sf"/>
</dbReference>
<dbReference type="InterPro" id="IPR038459">
    <property type="entry name" value="MT_TRM10-typ_sf"/>
</dbReference>
<dbReference type="GO" id="GO:0016616">
    <property type="term" value="F:oxidoreductase activity, acting on the CH-OH group of donors, NAD or NADP as acceptor"/>
    <property type="evidence" value="ECO:0007669"/>
    <property type="project" value="UniProtKB-ARBA"/>
</dbReference>
<dbReference type="FunFam" id="3.40.50.720:FF:000047">
    <property type="entry name" value="NADP-dependent L-serine/L-allo-threonine dehydrogenase"/>
    <property type="match status" value="1"/>
</dbReference>
<dbReference type="PRINTS" id="PR00081">
    <property type="entry name" value="GDHRDH"/>
</dbReference>
<keyword evidence="4" id="KW-0808">Transferase</keyword>
<dbReference type="InterPro" id="IPR014048">
    <property type="entry name" value="MethylDNA_cys_MeTrfase_DNA-bd"/>
</dbReference>
<evidence type="ECO:0000256" key="9">
    <source>
        <dbReference type="SAM" id="MobiDB-lite"/>
    </source>
</evidence>
<evidence type="ECO:0000256" key="3">
    <source>
        <dbReference type="ARBA" id="ARBA00022603"/>
    </source>
</evidence>
<dbReference type="GO" id="GO:0006281">
    <property type="term" value="P:DNA repair"/>
    <property type="evidence" value="ECO:0007669"/>
    <property type="project" value="InterPro"/>
</dbReference>